<comment type="subcellular location">
    <subcellularLocation>
        <location evidence="1">Membrane</location>
    </subcellularLocation>
</comment>
<reference evidence="12 13" key="1">
    <citation type="submission" date="2016-10" db="EMBL/GenBank/DDBJ databases">
        <authorList>
            <person name="de Groot N.N."/>
        </authorList>
    </citation>
    <scope>NUCLEOTIDE SEQUENCE [LARGE SCALE GENOMIC DNA]</scope>
    <source>
        <strain evidence="12 13">JCM 19513</strain>
    </source>
</reference>
<evidence type="ECO:0000259" key="11">
    <source>
        <dbReference type="PROSITE" id="PS50111"/>
    </source>
</evidence>
<feature type="transmembrane region" description="Helical" evidence="10">
    <location>
        <begin position="12"/>
        <end position="30"/>
    </location>
</feature>
<dbReference type="Proteomes" id="UP000185766">
    <property type="component" value="Unassembled WGS sequence"/>
</dbReference>
<dbReference type="Pfam" id="PF00015">
    <property type="entry name" value="MCPsignal"/>
    <property type="match status" value="1"/>
</dbReference>
<keyword evidence="3 10" id="KW-0812">Transmembrane</keyword>
<evidence type="ECO:0000256" key="1">
    <source>
        <dbReference type="ARBA" id="ARBA00004370"/>
    </source>
</evidence>
<dbReference type="PROSITE" id="PS50111">
    <property type="entry name" value="CHEMOTAXIS_TRANSDUC_2"/>
    <property type="match status" value="1"/>
</dbReference>
<dbReference type="GO" id="GO:0006935">
    <property type="term" value="P:chemotaxis"/>
    <property type="evidence" value="ECO:0007669"/>
    <property type="project" value="UniProtKB-KW"/>
</dbReference>
<dbReference type="STRING" id="1429083.GCA_001885685_02892"/>
<evidence type="ECO:0000256" key="2">
    <source>
        <dbReference type="ARBA" id="ARBA00022500"/>
    </source>
</evidence>
<evidence type="ECO:0000256" key="7">
    <source>
        <dbReference type="ARBA" id="ARBA00029447"/>
    </source>
</evidence>
<dbReference type="GO" id="GO:0016020">
    <property type="term" value="C:membrane"/>
    <property type="evidence" value="ECO:0007669"/>
    <property type="project" value="UniProtKB-SubCell"/>
</dbReference>
<dbReference type="InterPro" id="IPR004089">
    <property type="entry name" value="MCPsignal_dom"/>
</dbReference>
<evidence type="ECO:0000256" key="9">
    <source>
        <dbReference type="SAM" id="Coils"/>
    </source>
</evidence>
<organism evidence="12 13">
    <name type="scientific">Atopomonas hussainii</name>
    <dbReference type="NCBI Taxonomy" id="1429083"/>
    <lineage>
        <taxon>Bacteria</taxon>
        <taxon>Pseudomonadati</taxon>
        <taxon>Pseudomonadota</taxon>
        <taxon>Gammaproteobacteria</taxon>
        <taxon>Pseudomonadales</taxon>
        <taxon>Pseudomonadaceae</taxon>
        <taxon>Atopomonas</taxon>
    </lineage>
</organism>
<feature type="domain" description="Methyl-accepting transducer" evidence="11">
    <location>
        <begin position="110"/>
        <end position="321"/>
    </location>
</feature>
<dbReference type="GO" id="GO:0007165">
    <property type="term" value="P:signal transduction"/>
    <property type="evidence" value="ECO:0007669"/>
    <property type="project" value="UniProtKB-KW"/>
</dbReference>
<dbReference type="SMART" id="SM00283">
    <property type="entry name" value="MA"/>
    <property type="match status" value="1"/>
</dbReference>
<keyword evidence="9" id="KW-0175">Coiled coil</keyword>
<dbReference type="EMBL" id="FOAS01000002">
    <property type="protein sequence ID" value="SEK39253.1"/>
    <property type="molecule type" value="Genomic_DNA"/>
</dbReference>
<protein>
    <submittedName>
        <fullName evidence="12">Methyl-accepting chemotaxis protein</fullName>
    </submittedName>
</protein>
<comment type="similarity">
    <text evidence="7">Belongs to the methyl-accepting chemotaxis (MCP) protein family.</text>
</comment>
<evidence type="ECO:0000256" key="4">
    <source>
        <dbReference type="ARBA" id="ARBA00022989"/>
    </source>
</evidence>
<dbReference type="PANTHER" id="PTHR32089:SF120">
    <property type="entry name" value="METHYL-ACCEPTING CHEMOTAXIS PROTEIN TLPQ"/>
    <property type="match status" value="1"/>
</dbReference>
<keyword evidence="6 8" id="KW-0807">Transducer</keyword>
<keyword evidence="4 10" id="KW-1133">Transmembrane helix</keyword>
<evidence type="ECO:0000256" key="3">
    <source>
        <dbReference type="ARBA" id="ARBA00022692"/>
    </source>
</evidence>
<dbReference type="Gene3D" id="1.10.287.950">
    <property type="entry name" value="Methyl-accepting chemotaxis protein"/>
    <property type="match status" value="1"/>
</dbReference>
<keyword evidence="2" id="KW-0145">Chemotaxis</keyword>
<evidence type="ECO:0000256" key="6">
    <source>
        <dbReference type="ARBA" id="ARBA00023224"/>
    </source>
</evidence>
<dbReference type="PANTHER" id="PTHR32089">
    <property type="entry name" value="METHYL-ACCEPTING CHEMOTAXIS PROTEIN MCPB"/>
    <property type="match status" value="1"/>
</dbReference>
<keyword evidence="13" id="KW-1185">Reference proteome</keyword>
<dbReference type="AlphaFoldDB" id="A0A1H7GM80"/>
<accession>A0A1H7GM80</accession>
<keyword evidence="5 10" id="KW-0472">Membrane</keyword>
<evidence type="ECO:0000256" key="8">
    <source>
        <dbReference type="PROSITE-ProRule" id="PRU00284"/>
    </source>
</evidence>
<evidence type="ECO:0000313" key="12">
    <source>
        <dbReference type="EMBL" id="SEK39253.1"/>
    </source>
</evidence>
<gene>
    <name evidence="12" type="ORF">SAMN05216214_102126</name>
</gene>
<feature type="transmembrane region" description="Helical" evidence="10">
    <location>
        <begin position="36"/>
        <end position="53"/>
    </location>
</feature>
<sequence>MLYTSSTQAQRLWALAHGVALAVVLGVLYQQQLLQSVWSVLSLWVLAWLPWLWKLSPVEMRLPPHPLDAQVIEEHAALREQVEQQQAREAAELQRESQERELLRGTLHAQIEQVQAAQDIGEQLRGLLAESLPQAQALVAQLENWQQASERARTALQQADEQLGGMTEQSEQSLKLIAQLNQTSEQIQGVAQTIDSIANQTNLLALNAAIEAARAGDTGRGFAVVADEVRNLAGRTSAATNEVGGMVEAIREQAQGVLAQIETQNARGQQGMQHLDECGVMLSALNQHNQSLGEGLSQLQQQLECLIPGTENLSACLANVPDELHNGVERL</sequence>
<proteinExistence type="inferred from homology"/>
<feature type="coiled-coil region" evidence="9">
    <location>
        <begin position="135"/>
        <end position="162"/>
    </location>
</feature>
<evidence type="ECO:0000313" key="13">
    <source>
        <dbReference type="Proteomes" id="UP000185766"/>
    </source>
</evidence>
<name>A0A1H7GM80_9GAMM</name>
<dbReference type="SUPFAM" id="SSF58104">
    <property type="entry name" value="Methyl-accepting chemotaxis protein (MCP) signaling domain"/>
    <property type="match status" value="1"/>
</dbReference>
<evidence type="ECO:0000256" key="10">
    <source>
        <dbReference type="SAM" id="Phobius"/>
    </source>
</evidence>
<evidence type="ECO:0000256" key="5">
    <source>
        <dbReference type="ARBA" id="ARBA00023136"/>
    </source>
</evidence>